<dbReference type="EMBL" id="DSDK01000417">
    <property type="protein sequence ID" value="HDR51475.1"/>
    <property type="molecule type" value="Genomic_DNA"/>
</dbReference>
<reference evidence="3" key="1">
    <citation type="journal article" date="2020" name="mSystems">
        <title>Genome- and Community-Level Interaction Insights into Carbon Utilization and Element Cycling Functions of Hydrothermarchaeota in Hydrothermal Sediment.</title>
        <authorList>
            <person name="Zhou Z."/>
            <person name="Liu Y."/>
            <person name="Xu W."/>
            <person name="Pan J."/>
            <person name="Luo Z.H."/>
            <person name="Li M."/>
        </authorList>
    </citation>
    <scope>NUCLEOTIDE SEQUENCE [LARGE SCALE GENOMIC DNA]</scope>
    <source>
        <strain evidence="3">SpSt-1217</strain>
    </source>
</reference>
<dbReference type="SUPFAM" id="SSF48208">
    <property type="entry name" value="Six-hairpin glycosidases"/>
    <property type="match status" value="1"/>
</dbReference>
<accession>A0A831LUF4</accession>
<proteinExistence type="inferred from homology"/>
<gene>
    <name evidence="3" type="ORF">ENN90_07630</name>
</gene>
<sequence length="192" mass="22580">IEKVLHEVMEVFYQPDSGLILENVKSDGSFSDSFEGRLLNPGHAIEAMWFIMDLSVRLQKPELAEKAVEIVLHTLEYGWDKEFDGIFYFLDIKGNPPQQLEWDQKLWWVHIETLISLIKGYALTKNEKCLTWFEKVHDYTWSHFADPEHGEWLGYLNRRGEVLLPLKGGKWKGCFHVPRGLYQVWKTLETLK</sequence>
<comment type="similarity">
    <text evidence="1">Belongs to the N-acylglucosamine 2-epimerase family.</text>
</comment>
<evidence type="ECO:0000313" key="3">
    <source>
        <dbReference type="EMBL" id="HDR51475.1"/>
    </source>
</evidence>
<dbReference type="Pfam" id="PF07221">
    <property type="entry name" value="GlcNAc_2-epim"/>
    <property type="match status" value="1"/>
</dbReference>
<dbReference type="InterPro" id="IPR008928">
    <property type="entry name" value="6-hairpin_glycosidase_sf"/>
</dbReference>
<evidence type="ECO:0000256" key="1">
    <source>
        <dbReference type="ARBA" id="ARBA00008558"/>
    </source>
</evidence>
<dbReference type="InterPro" id="IPR010819">
    <property type="entry name" value="AGE/CE"/>
</dbReference>
<name>A0A831LUF4_9BACT</name>
<keyword evidence="2" id="KW-0413">Isomerase</keyword>
<dbReference type="Proteomes" id="UP000886047">
    <property type="component" value="Unassembled WGS sequence"/>
</dbReference>
<dbReference type="PANTHER" id="PTHR15108">
    <property type="entry name" value="N-ACYLGLUCOSAMINE-2-EPIMERASE"/>
    <property type="match status" value="1"/>
</dbReference>
<dbReference type="Gene3D" id="1.50.10.10">
    <property type="match status" value="1"/>
</dbReference>
<organism evidence="3">
    <name type="scientific">Mariniphaga anaerophila</name>
    <dbReference type="NCBI Taxonomy" id="1484053"/>
    <lineage>
        <taxon>Bacteria</taxon>
        <taxon>Pseudomonadati</taxon>
        <taxon>Bacteroidota</taxon>
        <taxon>Bacteroidia</taxon>
        <taxon>Marinilabiliales</taxon>
        <taxon>Prolixibacteraceae</taxon>
        <taxon>Mariniphaga</taxon>
    </lineage>
</organism>
<dbReference type="GO" id="GO:0005975">
    <property type="term" value="P:carbohydrate metabolic process"/>
    <property type="evidence" value="ECO:0007669"/>
    <property type="project" value="InterPro"/>
</dbReference>
<evidence type="ECO:0000256" key="2">
    <source>
        <dbReference type="ARBA" id="ARBA00023235"/>
    </source>
</evidence>
<dbReference type="GO" id="GO:0016853">
    <property type="term" value="F:isomerase activity"/>
    <property type="evidence" value="ECO:0007669"/>
    <property type="project" value="UniProtKB-KW"/>
</dbReference>
<dbReference type="AlphaFoldDB" id="A0A831LUF4"/>
<comment type="caution">
    <text evidence="3">The sequence shown here is derived from an EMBL/GenBank/DDBJ whole genome shotgun (WGS) entry which is preliminary data.</text>
</comment>
<dbReference type="InterPro" id="IPR012341">
    <property type="entry name" value="6hp_glycosidase-like_sf"/>
</dbReference>
<protein>
    <submittedName>
        <fullName evidence="3">AGE family epimerase/isomerase</fullName>
    </submittedName>
</protein>
<feature type="non-terminal residue" evidence="3">
    <location>
        <position position="1"/>
    </location>
</feature>